<dbReference type="EMBL" id="AP027271">
    <property type="protein sequence ID" value="BDX01943.1"/>
    <property type="molecule type" value="Genomic_DNA"/>
</dbReference>
<proteinExistence type="inferred from homology"/>
<dbReference type="Pfam" id="PF02578">
    <property type="entry name" value="Cu-oxidase_4"/>
    <property type="match status" value="1"/>
</dbReference>
<dbReference type="SUPFAM" id="SSF64438">
    <property type="entry name" value="CNF1/YfiH-like putative cysteine hydrolases"/>
    <property type="match status" value="1"/>
</dbReference>
<keyword evidence="3" id="KW-0808">Transferase</keyword>
<evidence type="ECO:0000256" key="2">
    <source>
        <dbReference type="ARBA" id="ARBA00007353"/>
    </source>
</evidence>
<dbReference type="Gene3D" id="3.60.140.10">
    <property type="entry name" value="CNF1/YfiH-like putative cysteine hydrolases"/>
    <property type="match status" value="1"/>
</dbReference>
<dbReference type="InterPro" id="IPR011324">
    <property type="entry name" value="Cytotoxic_necrot_fac-like_cat"/>
</dbReference>
<dbReference type="NCBIfam" id="TIGR00726">
    <property type="entry name" value="peptidoglycan editing factor PgeF"/>
    <property type="match status" value="1"/>
</dbReference>
<dbReference type="Proteomes" id="UP001307608">
    <property type="component" value="Chromosome"/>
</dbReference>
<evidence type="ECO:0000256" key="6">
    <source>
        <dbReference type="ARBA" id="ARBA00022833"/>
    </source>
</evidence>
<evidence type="ECO:0000256" key="9">
    <source>
        <dbReference type="ARBA" id="ARBA00049893"/>
    </source>
</evidence>
<keyword evidence="6" id="KW-0862">Zinc</keyword>
<dbReference type="PANTHER" id="PTHR30616">
    <property type="entry name" value="UNCHARACTERIZED PROTEIN YFIH"/>
    <property type="match status" value="1"/>
</dbReference>
<evidence type="ECO:0000256" key="5">
    <source>
        <dbReference type="ARBA" id="ARBA00022801"/>
    </source>
</evidence>
<comment type="catalytic activity">
    <reaction evidence="9">
        <text>S-methyl-5'-thioadenosine + phosphate = 5-(methylsulfanyl)-alpha-D-ribose 1-phosphate + adenine</text>
        <dbReference type="Rhea" id="RHEA:11852"/>
        <dbReference type="ChEBI" id="CHEBI:16708"/>
        <dbReference type="ChEBI" id="CHEBI:17509"/>
        <dbReference type="ChEBI" id="CHEBI:43474"/>
        <dbReference type="ChEBI" id="CHEBI:58533"/>
        <dbReference type="EC" id="2.4.2.28"/>
    </reaction>
    <physiologicalReaction direction="left-to-right" evidence="9">
        <dbReference type="Rhea" id="RHEA:11853"/>
    </physiologicalReaction>
</comment>
<name>A0ABM8FA74_9GAMM</name>
<evidence type="ECO:0000256" key="1">
    <source>
        <dbReference type="ARBA" id="ARBA00000553"/>
    </source>
</evidence>
<evidence type="ECO:0000313" key="11">
    <source>
        <dbReference type="EMBL" id="BDX01943.1"/>
    </source>
</evidence>
<comment type="catalytic activity">
    <reaction evidence="7">
        <text>adenosine + H2O + H(+) = inosine + NH4(+)</text>
        <dbReference type="Rhea" id="RHEA:24408"/>
        <dbReference type="ChEBI" id="CHEBI:15377"/>
        <dbReference type="ChEBI" id="CHEBI:15378"/>
        <dbReference type="ChEBI" id="CHEBI:16335"/>
        <dbReference type="ChEBI" id="CHEBI:17596"/>
        <dbReference type="ChEBI" id="CHEBI:28938"/>
        <dbReference type="EC" id="3.5.4.4"/>
    </reaction>
    <physiologicalReaction direction="left-to-right" evidence="7">
        <dbReference type="Rhea" id="RHEA:24409"/>
    </physiologicalReaction>
</comment>
<reference evidence="11 12" key="1">
    <citation type="submission" date="2023-01" db="EMBL/GenBank/DDBJ databases">
        <title>Complete genome sequence of Marinomonas pontica strain 200518_36.</title>
        <authorList>
            <person name="Ueki S."/>
            <person name="Gajardo G."/>
            <person name="Maruyama F."/>
        </authorList>
    </citation>
    <scope>NUCLEOTIDE SEQUENCE [LARGE SCALE GENOMIC DNA]</scope>
    <source>
        <strain evidence="11 12">200518_36</strain>
    </source>
</reference>
<dbReference type="RefSeq" id="WP_338265409.1">
    <property type="nucleotide sequence ID" value="NZ_AP027271.1"/>
</dbReference>
<evidence type="ECO:0000256" key="4">
    <source>
        <dbReference type="ARBA" id="ARBA00022723"/>
    </source>
</evidence>
<dbReference type="InterPro" id="IPR003730">
    <property type="entry name" value="Cu_polyphenol_OxRdtase"/>
</dbReference>
<evidence type="ECO:0000256" key="3">
    <source>
        <dbReference type="ARBA" id="ARBA00022679"/>
    </source>
</evidence>
<keyword evidence="5" id="KW-0378">Hydrolase</keyword>
<evidence type="ECO:0000256" key="7">
    <source>
        <dbReference type="ARBA" id="ARBA00047989"/>
    </source>
</evidence>
<protein>
    <recommendedName>
        <fullName evidence="10">Purine nucleoside phosphorylase</fullName>
    </recommendedName>
</protein>
<dbReference type="CDD" id="cd16833">
    <property type="entry name" value="YfiH"/>
    <property type="match status" value="1"/>
</dbReference>
<dbReference type="InterPro" id="IPR038371">
    <property type="entry name" value="Cu_polyphenol_OxRdtase_sf"/>
</dbReference>
<comment type="similarity">
    <text evidence="2 10">Belongs to the purine nucleoside phosphorylase YfiH/LACC1 family.</text>
</comment>
<evidence type="ECO:0000256" key="8">
    <source>
        <dbReference type="ARBA" id="ARBA00048968"/>
    </source>
</evidence>
<organism evidence="11 12">
    <name type="scientific">Marinomonas pontica</name>
    <dbReference type="NCBI Taxonomy" id="264739"/>
    <lineage>
        <taxon>Bacteria</taxon>
        <taxon>Pseudomonadati</taxon>
        <taxon>Pseudomonadota</taxon>
        <taxon>Gammaproteobacteria</taxon>
        <taxon>Oceanospirillales</taxon>
        <taxon>Oceanospirillaceae</taxon>
        <taxon>Marinomonas</taxon>
    </lineage>
</organism>
<keyword evidence="12" id="KW-1185">Reference proteome</keyword>
<accession>A0ABM8FA74</accession>
<dbReference type="PANTHER" id="PTHR30616:SF2">
    <property type="entry name" value="PURINE NUCLEOSIDE PHOSPHORYLASE LACC1"/>
    <property type="match status" value="1"/>
</dbReference>
<keyword evidence="4" id="KW-0479">Metal-binding</keyword>
<sequence length="248" mass="27008">MSANSASFILPTWPAPSSVRAYVSTRIGGVSGAPYDALNLGLHVQDDPVAVDQNRRLFASYIDMPDSAIWLNQVHGTEVVTLPCEYLPAAADAAMTRDVNQVCVVLTADCLPVFFCDQAGTQVAVAHAGWRGLCAGVLESTLAKFDDKSKVMVWLGPAIGPDAFEVGDEVKEAFVSVLSEAKEAFKPSGESGKWLGNLYMLAAQRLKKAGVEHIYGGDYCTFRDVERFYSYRRETVTGRMASVIWLDR</sequence>
<evidence type="ECO:0000256" key="10">
    <source>
        <dbReference type="RuleBase" id="RU361274"/>
    </source>
</evidence>
<comment type="catalytic activity">
    <reaction evidence="8">
        <text>adenosine + phosphate = alpha-D-ribose 1-phosphate + adenine</text>
        <dbReference type="Rhea" id="RHEA:27642"/>
        <dbReference type="ChEBI" id="CHEBI:16335"/>
        <dbReference type="ChEBI" id="CHEBI:16708"/>
        <dbReference type="ChEBI" id="CHEBI:43474"/>
        <dbReference type="ChEBI" id="CHEBI:57720"/>
        <dbReference type="EC" id="2.4.2.1"/>
    </reaction>
    <physiologicalReaction direction="left-to-right" evidence="8">
        <dbReference type="Rhea" id="RHEA:27643"/>
    </physiologicalReaction>
</comment>
<evidence type="ECO:0000313" key="12">
    <source>
        <dbReference type="Proteomes" id="UP001307608"/>
    </source>
</evidence>
<comment type="catalytic activity">
    <reaction evidence="1">
        <text>inosine + phosphate = alpha-D-ribose 1-phosphate + hypoxanthine</text>
        <dbReference type="Rhea" id="RHEA:27646"/>
        <dbReference type="ChEBI" id="CHEBI:17368"/>
        <dbReference type="ChEBI" id="CHEBI:17596"/>
        <dbReference type="ChEBI" id="CHEBI:43474"/>
        <dbReference type="ChEBI" id="CHEBI:57720"/>
        <dbReference type="EC" id="2.4.2.1"/>
    </reaction>
    <physiologicalReaction direction="left-to-right" evidence="1">
        <dbReference type="Rhea" id="RHEA:27647"/>
    </physiologicalReaction>
</comment>
<gene>
    <name evidence="11" type="ORF">MACH16_06910</name>
</gene>